<sequence length="136" mass="15683">MKSLIPTKITLNNRLMYEWSSKRKDTILITGHTHQPVFRSLTELEILYESLASATGEKQAAIQARIDKLHLQNFRPPAFNGYLDTYFNSGCCCFDDGDITGIEIADNCIRLIKWEYKGRESVRIVLEESQLKDLRL</sequence>
<gene>
    <name evidence="1" type="ORF">HK413_13165</name>
</gene>
<accession>A0ABX1W4K4</accession>
<keyword evidence="2" id="KW-1185">Reference proteome</keyword>
<evidence type="ECO:0000313" key="1">
    <source>
        <dbReference type="EMBL" id="NNU34769.1"/>
    </source>
</evidence>
<dbReference type="EMBL" id="JABFCR010000068">
    <property type="protein sequence ID" value="NNU34769.1"/>
    <property type="molecule type" value="Genomic_DNA"/>
</dbReference>
<dbReference type="RefSeq" id="WP_175270442.1">
    <property type="nucleotide sequence ID" value="NZ_JABFCR010000068.1"/>
</dbReference>
<name>A0ABX1W4K4_9SPHI</name>
<protein>
    <submittedName>
        <fullName evidence="1">Uncharacterized protein</fullName>
    </submittedName>
</protein>
<dbReference type="Proteomes" id="UP000566071">
    <property type="component" value="Unassembled WGS sequence"/>
</dbReference>
<reference evidence="1 2" key="1">
    <citation type="submission" date="2020-05" db="EMBL/GenBank/DDBJ databases">
        <authorList>
            <person name="Khan S.A."/>
            <person name="Jeon C.O."/>
            <person name="Chun B.H."/>
        </authorList>
    </citation>
    <scope>NUCLEOTIDE SEQUENCE [LARGE SCALE GENOMIC DNA]</scope>
    <source>
        <strain evidence="1 2">S1162</strain>
    </source>
</reference>
<comment type="caution">
    <text evidence="1">The sequence shown here is derived from an EMBL/GenBank/DDBJ whole genome shotgun (WGS) entry which is preliminary data.</text>
</comment>
<evidence type="ECO:0000313" key="2">
    <source>
        <dbReference type="Proteomes" id="UP000566071"/>
    </source>
</evidence>
<organism evidence="1 2">
    <name type="scientific">Mucilaginibacter humi</name>
    <dbReference type="NCBI Taxonomy" id="2732510"/>
    <lineage>
        <taxon>Bacteria</taxon>
        <taxon>Pseudomonadati</taxon>
        <taxon>Bacteroidota</taxon>
        <taxon>Sphingobacteriia</taxon>
        <taxon>Sphingobacteriales</taxon>
        <taxon>Sphingobacteriaceae</taxon>
        <taxon>Mucilaginibacter</taxon>
    </lineage>
</organism>
<proteinExistence type="predicted"/>